<evidence type="ECO:0000259" key="2">
    <source>
        <dbReference type="Pfam" id="PF13968"/>
    </source>
</evidence>
<dbReference type="Pfam" id="PF04578">
    <property type="entry name" value="DUF594"/>
    <property type="match status" value="1"/>
</dbReference>
<dbReference type="Gramene" id="TraesCS5B03G1025300.1">
    <property type="protein sequence ID" value="TraesCS5B03G1025300.1.CDS1"/>
    <property type="gene ID" value="TraesCS5B03G1025300"/>
</dbReference>
<proteinExistence type="predicted"/>
<dbReference type="Gramene" id="TraesJUL5B03G02991110.1">
    <property type="protein sequence ID" value="TraesJUL5B03G02991110.1.CDS1"/>
    <property type="gene ID" value="TraesJUL5B03G02991110"/>
</dbReference>
<dbReference type="InterPro" id="IPR007658">
    <property type="entry name" value="DUF594"/>
</dbReference>
<feature type="transmembrane region" description="Helical" evidence="1">
    <location>
        <begin position="387"/>
        <end position="409"/>
    </location>
</feature>
<protein>
    <recommendedName>
        <fullName evidence="2">DUF4220 domain-containing protein</fullName>
    </recommendedName>
</protein>
<organism evidence="3">
    <name type="scientific">Triticum aestivum</name>
    <name type="common">Wheat</name>
    <dbReference type="NCBI Taxonomy" id="4565"/>
    <lineage>
        <taxon>Eukaryota</taxon>
        <taxon>Viridiplantae</taxon>
        <taxon>Streptophyta</taxon>
        <taxon>Embryophyta</taxon>
        <taxon>Tracheophyta</taxon>
        <taxon>Spermatophyta</taxon>
        <taxon>Magnoliopsida</taxon>
        <taxon>Liliopsida</taxon>
        <taxon>Poales</taxon>
        <taxon>Poaceae</taxon>
        <taxon>BOP clade</taxon>
        <taxon>Pooideae</taxon>
        <taxon>Triticodae</taxon>
        <taxon>Triticeae</taxon>
        <taxon>Triticinae</taxon>
        <taxon>Triticum</taxon>
    </lineage>
</organism>
<dbReference type="Gramene" id="TraesCS5B02G416200.1">
    <property type="protein sequence ID" value="TraesCS5B02G416200.1.cds1"/>
    <property type="gene ID" value="TraesCS5B02G416200"/>
</dbReference>
<dbReference type="InterPro" id="IPR025315">
    <property type="entry name" value="DUF4220"/>
</dbReference>
<accession>A0A3B6LUA1</accession>
<evidence type="ECO:0000313" key="3">
    <source>
        <dbReference type="EnsemblPlants" id="TraesCS5B02G416200.1.cds1"/>
    </source>
</evidence>
<dbReference type="OMA" id="WACDANT"/>
<feature type="transmembrane region" description="Helical" evidence="1">
    <location>
        <begin position="133"/>
        <end position="152"/>
    </location>
</feature>
<feature type="transmembrane region" description="Helical" evidence="1">
    <location>
        <begin position="98"/>
        <end position="121"/>
    </location>
</feature>
<reference evidence="3" key="2">
    <citation type="submission" date="2018-10" db="UniProtKB">
        <authorList>
            <consortium name="EnsemblPlants"/>
        </authorList>
    </citation>
    <scope>IDENTIFICATION</scope>
</reference>
<dbReference type="AlphaFoldDB" id="A0A3B6LUA1"/>
<name>A0A3B6LUA1_WHEAT</name>
<keyword evidence="1" id="KW-1133">Transmembrane helix</keyword>
<dbReference type="STRING" id="4565.A0A3B6LUA1"/>
<reference evidence="3" key="1">
    <citation type="submission" date="2018-08" db="EMBL/GenBank/DDBJ databases">
        <authorList>
            <person name="Rossello M."/>
        </authorList>
    </citation>
    <scope>NUCLEOTIDE SEQUENCE [LARGE SCALE GENOMIC DNA]</scope>
    <source>
        <strain evidence="3">cv. Chinese Spring</strain>
    </source>
</reference>
<keyword evidence="4" id="KW-1185">Reference proteome</keyword>
<dbReference type="Proteomes" id="UP000019116">
    <property type="component" value="Chromosome 5B"/>
</dbReference>
<dbReference type="OrthoDB" id="1559504at2759"/>
<feature type="transmembrane region" description="Helical" evidence="1">
    <location>
        <begin position="34"/>
        <end position="53"/>
    </location>
</feature>
<dbReference type="Gramene" id="TraesSTA5B03G02960670.1">
    <property type="protein sequence ID" value="TraesSTA5B03G02960670.1.CDS1"/>
    <property type="gene ID" value="TraesSTA5B03G02960670"/>
</dbReference>
<evidence type="ECO:0000313" key="4">
    <source>
        <dbReference type="Proteomes" id="UP000019116"/>
    </source>
</evidence>
<evidence type="ECO:0000256" key="1">
    <source>
        <dbReference type="SAM" id="Phobius"/>
    </source>
</evidence>
<dbReference type="EnsemblPlants" id="TraesCS5B02G416200.1">
    <property type="protein sequence ID" value="TraesCS5B02G416200.1.cds1"/>
    <property type="gene ID" value="TraesCS5B02G416200"/>
</dbReference>
<dbReference type="Pfam" id="PF13968">
    <property type="entry name" value="DUF4220"/>
    <property type="match status" value="1"/>
</dbReference>
<feature type="transmembrane region" description="Helical" evidence="1">
    <location>
        <begin position="351"/>
        <end position="375"/>
    </location>
</feature>
<feature type="domain" description="DUF4220" evidence="2">
    <location>
        <begin position="73"/>
        <end position="464"/>
    </location>
</feature>
<dbReference type="PANTHER" id="PTHR31325">
    <property type="entry name" value="OS01G0798800 PROTEIN-RELATED"/>
    <property type="match status" value="1"/>
</dbReference>
<feature type="transmembrane region" description="Helical" evidence="1">
    <location>
        <begin position="65"/>
        <end position="86"/>
    </location>
</feature>
<sequence>MAAAGGISPSPYPGSTADADPCVEVYVYRRKDHVPLITGLVVVGVLALFLLHVLGSLRRRSSHKLLHVVVSGTYALSYTLVSYTLGLMQSSRYYVDEFPVWAVCLLLLLGSTDSLTVCSLNDIDNWKSFYVKHLIKGALVVYIFVSVVYFRIDSDSRYLEVPLWAILFVIVLQSYARLTSMRMASKSHLLCQNVKLIADYMQHQEQLQLPLNPVTMEGYRYVVGGERRQRYKYRPGTGSRVGYKEEDYAKVTTVEQIWQCKGSLLRSDTKKGSQLKDVCLSMALSKMLNRRFAGFPLAEAGLEKTRAFVFQGLLAGGRQYERAFRVIEEELAFVHDLYYTRYPYLYHKGRFMALCLPLATVILCSWLTYELFAHFKILKQNEHHSDIYLYTTLILMAGVTFLEVFQLYLHMASGWLKVALIRSYVTRPLLQKRGWFFHIIMRLLLGLKTLRPWEEKLGRYSLLDEFDGRTSNFLHYVTLCLVDKAQEGRRKKKPLKLPGQVKQAVVDALIGSNGRLTNGVRSLEKNRVLEKLPAACKASNGTATYTMLVWHIATTVCKHQLDQHPEDKKLLAPSKEDTGAVDTYLVATSLSDYCAYLVAFAPDLLPGHSSDSALMLSETVAEARHLLQGAKKMEGKCKKLMSLVDDVGDDADASLVLLGGRLARQLTEEIEGPVLRWKVLSDFWAEMMLYIAPCEDAQARAHLEALARGGEFITHLWALLTHTGMLKRDPAGSRAV</sequence>
<keyword evidence="1" id="KW-0472">Membrane</keyword>
<feature type="transmembrane region" description="Helical" evidence="1">
    <location>
        <begin position="158"/>
        <end position="176"/>
    </location>
</feature>
<keyword evidence="1" id="KW-0812">Transmembrane</keyword>